<accession>A0AA88CVW7</accession>
<dbReference type="Gene3D" id="1.20.1110.10">
    <property type="entry name" value="Calcium-transporting ATPase, transmembrane domain"/>
    <property type="match status" value="1"/>
</dbReference>
<feature type="domain" description="Cation-transporting P-type ATPase N-terminal" evidence="3">
    <location>
        <begin position="100"/>
        <end position="174"/>
    </location>
</feature>
<dbReference type="InterPro" id="IPR059000">
    <property type="entry name" value="ATPase_P-type_domA"/>
</dbReference>
<keyword evidence="5" id="KW-1185">Reference proteome</keyword>
<gene>
    <name evidence="4" type="ORF">TIFTF001_048180</name>
</gene>
<comment type="caution">
    <text evidence="4">The sequence shown here is derived from an EMBL/GenBank/DDBJ whole genome shotgun (WGS) entry which is preliminary data.</text>
</comment>
<feature type="transmembrane region" description="Helical" evidence="2">
    <location>
        <begin position="341"/>
        <end position="361"/>
    </location>
</feature>
<feature type="transmembrane region" description="Helical" evidence="2">
    <location>
        <begin position="182"/>
        <end position="205"/>
    </location>
</feature>
<dbReference type="Gene3D" id="2.70.150.10">
    <property type="entry name" value="Calcium-transporting ATPase, cytoplasmic transduction domain A"/>
    <property type="match status" value="1"/>
</dbReference>
<dbReference type="Pfam" id="PF00690">
    <property type="entry name" value="Cation_ATPase_N"/>
    <property type="match status" value="1"/>
</dbReference>
<evidence type="ECO:0000256" key="2">
    <source>
        <dbReference type="SAM" id="Phobius"/>
    </source>
</evidence>
<dbReference type="SMART" id="SM00831">
    <property type="entry name" value="Cation_ATPase_N"/>
    <property type="match status" value="1"/>
</dbReference>
<feature type="non-terminal residue" evidence="4">
    <location>
        <position position="403"/>
    </location>
</feature>
<dbReference type="InterPro" id="IPR004014">
    <property type="entry name" value="ATPase_P-typ_cation-transptr_N"/>
</dbReference>
<keyword evidence="2" id="KW-1133">Transmembrane helix</keyword>
<feature type="transmembrane region" description="Helical" evidence="2">
    <location>
        <begin position="146"/>
        <end position="170"/>
    </location>
</feature>
<dbReference type="FunFam" id="1.20.1110.10:FF:000036">
    <property type="entry name" value="Calcium-transporting ATPase"/>
    <property type="match status" value="1"/>
</dbReference>
<dbReference type="SUPFAM" id="SSF81665">
    <property type="entry name" value="Calcium ATPase, transmembrane domain M"/>
    <property type="match status" value="1"/>
</dbReference>
<dbReference type="EMBL" id="BTGU01005931">
    <property type="protein sequence ID" value="GMN32441.1"/>
    <property type="molecule type" value="Genomic_DNA"/>
</dbReference>
<dbReference type="PANTHER" id="PTHR24093">
    <property type="entry name" value="CATION TRANSPORTING ATPASE"/>
    <property type="match status" value="1"/>
</dbReference>
<dbReference type="FunFam" id="2.70.150.10:FF:000006">
    <property type="entry name" value="Calcium-transporting ATPase"/>
    <property type="match status" value="1"/>
</dbReference>
<name>A0AA88CVW7_FICCA</name>
<dbReference type="GO" id="GO:0005886">
    <property type="term" value="C:plasma membrane"/>
    <property type="evidence" value="ECO:0007669"/>
    <property type="project" value="TreeGrafter"/>
</dbReference>
<evidence type="ECO:0000313" key="4">
    <source>
        <dbReference type="EMBL" id="GMN32441.1"/>
    </source>
</evidence>
<protein>
    <recommendedName>
        <fullName evidence="3">Cation-transporting P-type ATPase N-terminal domain-containing protein</fullName>
    </recommendedName>
</protein>
<dbReference type="Pfam" id="PF00122">
    <property type="entry name" value="E1-E2_ATPase"/>
    <property type="match status" value="1"/>
</dbReference>
<dbReference type="PANTHER" id="PTHR24093:SF434">
    <property type="entry name" value="CALCIUM-TRANSPORTING ATPASE 13, PLASMA MEMBRANE-TYPE-RELATED"/>
    <property type="match status" value="1"/>
</dbReference>
<sequence>MVSSVLSVDSKFVELFLGADRNKLTTTKKKWHSAFVTIYCSRALLSLNKNYSTAKKIATTKFARSPSYTVINLKAENGFEIDQTSLVELSKKKNLAQLQELGGVDGVTEALHTDAEHGIHSGDEGIANRHEAFGSNTYRKPPTKSFFYFVWQAFKDLTIIILMFCAALSLGFGMKVHGAKEGWIDGLSIFIAVFLVIGVSAVSNYRQNRQFDKLSKVSNDIQIDVIRDGRRQPISIFKIVVGDVVCLKIGDQVPADGLFLEGHSLQIDESSMTGESDHVEVNGSQNPFLFSGTKVVDGYGCMLVTSVGMNTTWGQMMSQISRDSDEQTPLQARLDKLTSSIGKIGLTVAFLVLVVLFVRYFTGNTQDENGKKEFNGSKTKVDDIVNAAVEIIAAAVTIVVVAI</sequence>
<dbReference type="InterPro" id="IPR023298">
    <property type="entry name" value="ATPase_P-typ_TM_dom_sf"/>
</dbReference>
<dbReference type="GO" id="GO:0005388">
    <property type="term" value="F:P-type calcium transporter activity"/>
    <property type="evidence" value="ECO:0007669"/>
    <property type="project" value="TreeGrafter"/>
</dbReference>
<evidence type="ECO:0000259" key="3">
    <source>
        <dbReference type="SMART" id="SM00831"/>
    </source>
</evidence>
<keyword evidence="2" id="KW-0472">Membrane</keyword>
<dbReference type="AlphaFoldDB" id="A0AA88CVW7"/>
<organism evidence="4 5">
    <name type="scientific">Ficus carica</name>
    <name type="common">Common fig</name>
    <dbReference type="NCBI Taxonomy" id="3494"/>
    <lineage>
        <taxon>Eukaryota</taxon>
        <taxon>Viridiplantae</taxon>
        <taxon>Streptophyta</taxon>
        <taxon>Embryophyta</taxon>
        <taxon>Tracheophyta</taxon>
        <taxon>Spermatophyta</taxon>
        <taxon>Magnoliopsida</taxon>
        <taxon>eudicotyledons</taxon>
        <taxon>Gunneridae</taxon>
        <taxon>Pentapetalae</taxon>
        <taxon>rosids</taxon>
        <taxon>fabids</taxon>
        <taxon>Rosales</taxon>
        <taxon>Moraceae</taxon>
        <taxon>Ficeae</taxon>
        <taxon>Ficus</taxon>
    </lineage>
</organism>
<proteinExistence type="predicted"/>
<dbReference type="SUPFAM" id="SSF81653">
    <property type="entry name" value="Calcium ATPase, transduction domain A"/>
    <property type="match status" value="1"/>
</dbReference>
<dbReference type="Proteomes" id="UP001187192">
    <property type="component" value="Unassembled WGS sequence"/>
</dbReference>
<keyword evidence="1" id="KW-0460">Magnesium</keyword>
<feature type="transmembrane region" description="Helical" evidence="2">
    <location>
        <begin position="384"/>
        <end position="402"/>
    </location>
</feature>
<keyword evidence="2" id="KW-0812">Transmembrane</keyword>
<evidence type="ECO:0000256" key="1">
    <source>
        <dbReference type="ARBA" id="ARBA00022842"/>
    </source>
</evidence>
<evidence type="ECO:0000313" key="5">
    <source>
        <dbReference type="Proteomes" id="UP001187192"/>
    </source>
</evidence>
<dbReference type="InterPro" id="IPR008250">
    <property type="entry name" value="ATPase_P-typ_transduc_dom_A_sf"/>
</dbReference>
<reference evidence="4" key="1">
    <citation type="submission" date="2023-07" db="EMBL/GenBank/DDBJ databases">
        <title>draft genome sequence of fig (Ficus carica).</title>
        <authorList>
            <person name="Takahashi T."/>
            <person name="Nishimura K."/>
        </authorList>
    </citation>
    <scope>NUCLEOTIDE SEQUENCE</scope>
</reference>